<name>A0A0A1IWY0_9CAUD</name>
<reference evidence="1 2" key="1">
    <citation type="journal article" date="2015" name="PLoS ONE">
        <title>Investigation of a Large Collection of Pseudomonas aeruginosa Bacteriophages Collected from a Single Environmental Source in Abidjan, Cote d'Ivoire.</title>
        <authorList>
            <person name="Essoh C."/>
            <person name="Latino L."/>
            <person name="Midoux C."/>
            <person name="Blouin Y."/>
            <person name="Loukou G."/>
            <person name="Nguetta S.P."/>
            <person name="Lathro S."/>
            <person name="Cablanmian A."/>
            <person name="Kouassi A.K."/>
            <person name="Vergnaud G."/>
            <person name="Pourcel C."/>
        </authorList>
    </citation>
    <scope>NUCLEOTIDE SEQUENCE [LARGE SCALE GENOMIC DNA]</scope>
    <source>
        <strain evidence="1">PAO1_1-15pyo</strain>
    </source>
</reference>
<organism evidence="1 2">
    <name type="scientific">Pseudomonas phage vB_PaeP_PAO1_1-15pyo</name>
    <dbReference type="NCBI Taxonomy" id="1548908"/>
    <lineage>
        <taxon>Viruses</taxon>
        <taxon>Duplodnaviria</taxon>
        <taxon>Heunggongvirae</taxon>
        <taxon>Uroviricota</taxon>
        <taxon>Caudoviricetes</taxon>
        <taxon>Autographivirales</taxon>
        <taxon>Autoscriptoviridae</taxon>
        <taxon>Krylovirinae</taxon>
        <taxon>Phikmvvirus</taxon>
        <taxon>Phikmvvirus 15pyo</taxon>
    </lineage>
</organism>
<dbReference type="Proteomes" id="UP000030219">
    <property type="component" value="Segment"/>
</dbReference>
<sequence length="163" mass="17490">MGRVRSDGGRIMRGIIAGIMASQIRRPKPILATYPYPILATDDTWSCQANIVAALTRDTLHEVVNQPGEDTYQASAGVVEVLLRSLTQLGYGGGDGFLTGPAIHAALLRDTVKGYNAEPYAFLSQTAVVGAELKVVVVYSEYIVEPYAFATTTAIKQAELTNV</sequence>
<proteinExistence type="predicted"/>
<evidence type="ECO:0008006" key="3">
    <source>
        <dbReference type="Google" id="ProtNLM"/>
    </source>
</evidence>
<dbReference type="RefSeq" id="YP_009801298.1">
    <property type="nucleotide sequence ID" value="NC_047967.1"/>
</dbReference>
<keyword evidence="2" id="KW-1185">Reference proteome</keyword>
<accession>A0A0A1IWY0</accession>
<protein>
    <recommendedName>
        <fullName evidence="3">Tail fiber protein</fullName>
    </recommendedName>
</protein>
<dbReference type="GeneID" id="54991810"/>
<dbReference type="EMBL" id="LN610580">
    <property type="protein sequence ID" value="CEF89919.1"/>
    <property type="molecule type" value="Genomic_DNA"/>
</dbReference>
<gene>
    <name evidence="1" type="primary">ORF40</name>
</gene>
<evidence type="ECO:0000313" key="2">
    <source>
        <dbReference type="Proteomes" id="UP000030219"/>
    </source>
</evidence>
<evidence type="ECO:0000313" key="1">
    <source>
        <dbReference type="EMBL" id="CEF89919.1"/>
    </source>
</evidence>
<dbReference type="KEGG" id="vg:54991810"/>